<dbReference type="Proteomes" id="UP000199039">
    <property type="component" value="Unassembled WGS sequence"/>
</dbReference>
<dbReference type="EMBL" id="FMYH01000001">
    <property type="protein sequence ID" value="SDB91752.1"/>
    <property type="molecule type" value="Genomic_DNA"/>
</dbReference>
<dbReference type="STRING" id="1814289.SAMN05216410_0908"/>
<dbReference type="RefSeq" id="WP_175558992.1">
    <property type="nucleotide sequence ID" value="NZ_FMYH01000001.1"/>
</dbReference>
<reference evidence="1 2" key="1">
    <citation type="submission" date="2016-09" db="EMBL/GenBank/DDBJ databases">
        <authorList>
            <person name="Capua I."/>
            <person name="De Benedictis P."/>
            <person name="Joannis T."/>
            <person name="Lombin L.H."/>
            <person name="Cattoli G."/>
        </authorList>
    </citation>
    <scope>NUCLEOTIDE SEQUENCE [LARGE SCALE GENOMIC DNA]</scope>
    <source>
        <strain evidence="1 2">ISLP-3</strain>
    </source>
</reference>
<evidence type="ECO:0000313" key="2">
    <source>
        <dbReference type="Proteomes" id="UP000199039"/>
    </source>
</evidence>
<protein>
    <submittedName>
        <fullName evidence="1">Septum formation</fullName>
    </submittedName>
</protein>
<accession>A0A1G6HBU9</accession>
<gene>
    <name evidence="1" type="ORF">SAMN05216410_0908</name>
</gene>
<proteinExistence type="predicted"/>
<dbReference type="AlphaFoldDB" id="A0A1G6HBU9"/>
<name>A0A1G6HBU9_9MICO</name>
<evidence type="ECO:0000313" key="1">
    <source>
        <dbReference type="EMBL" id="SDB91752.1"/>
    </source>
</evidence>
<organism evidence="1 2">
    <name type="scientific">Sanguibacter gelidistatuariae</name>
    <dbReference type="NCBI Taxonomy" id="1814289"/>
    <lineage>
        <taxon>Bacteria</taxon>
        <taxon>Bacillati</taxon>
        <taxon>Actinomycetota</taxon>
        <taxon>Actinomycetes</taxon>
        <taxon>Micrococcales</taxon>
        <taxon>Sanguibacteraceae</taxon>
        <taxon>Sanguibacter</taxon>
    </lineage>
</organism>
<keyword evidence="2" id="KW-1185">Reference proteome</keyword>
<sequence length="153" mass="15759">MIIVVSVIAAVVVVSLAVAAYFLLSSSDVESLPKDVDAKTTAHSRELTVGNCLLSLPTGESIAEVTVVPCADAHDAQVVAAKKFSGEKFPGDAKVIEQTTAICPGKSITSDTAPEALDFLVWTPSEDSWGEGDRKGLCIAASPDGKLTGSLLG</sequence>